<dbReference type="Gene3D" id="3.40.50.2000">
    <property type="entry name" value="Glycogen Phosphorylase B"/>
    <property type="match status" value="2"/>
</dbReference>
<feature type="domain" description="Glycosyl transferase family 1" evidence="1">
    <location>
        <begin position="187"/>
        <end position="344"/>
    </location>
</feature>
<dbReference type="AlphaFoldDB" id="A0A1L3J2C9"/>
<gene>
    <name evidence="3" type="ORF">LPB144_02095</name>
</gene>
<evidence type="ECO:0008006" key="5">
    <source>
        <dbReference type="Google" id="ProtNLM"/>
    </source>
</evidence>
<dbReference type="Pfam" id="PF13439">
    <property type="entry name" value="Glyco_transf_4"/>
    <property type="match status" value="1"/>
</dbReference>
<dbReference type="SUPFAM" id="SSF53756">
    <property type="entry name" value="UDP-Glycosyltransferase/glycogen phosphorylase"/>
    <property type="match status" value="1"/>
</dbReference>
<protein>
    <recommendedName>
        <fullName evidence="5">Glycosyltransferase</fullName>
    </recommendedName>
</protein>
<feature type="domain" description="Glycosyltransferase subfamily 4-like N-terminal" evidence="2">
    <location>
        <begin position="13"/>
        <end position="175"/>
    </location>
</feature>
<dbReference type="Pfam" id="PF00534">
    <property type="entry name" value="Glycos_transf_1"/>
    <property type="match status" value="1"/>
</dbReference>
<dbReference type="CDD" id="cd03801">
    <property type="entry name" value="GT4_PimA-like"/>
    <property type="match status" value="1"/>
</dbReference>
<accession>A0A1L3J2C9</accession>
<dbReference type="RefSeq" id="WP_072551929.1">
    <property type="nucleotide sequence ID" value="NZ_CP018153.1"/>
</dbReference>
<organism evidence="3 4">
    <name type="scientific">Christiangramia salexigens</name>
    <dbReference type="NCBI Taxonomy" id="1913577"/>
    <lineage>
        <taxon>Bacteria</taxon>
        <taxon>Pseudomonadati</taxon>
        <taxon>Bacteroidota</taxon>
        <taxon>Flavobacteriia</taxon>
        <taxon>Flavobacteriales</taxon>
        <taxon>Flavobacteriaceae</taxon>
        <taxon>Christiangramia</taxon>
    </lineage>
</organism>
<evidence type="ECO:0000259" key="1">
    <source>
        <dbReference type="Pfam" id="PF00534"/>
    </source>
</evidence>
<sequence>MKVLIVINSLGSGGAERSTEVLCDYLNKKGVTFEVLCLDRREIGVQNRMIARGYTINFIPKGNFIAQSNFIANWIRHGDFTIVHSILFRANLRTRFAKIKTEFVHLESLVNTTYSRERLLDKRVNQSALRFYKFLDKITAARFVDHFHSITETVKKHYGCELGLDYEKISVIPRGRKPLISCYGDKQKLPIKPLQLINVGRHEFQKGQIYLLKACKELKEEGKNIHLKIFGRDGAATAEMKQYIQENDLKAIVSLEGFKSNIPEYLLKSHLFIFPSLYEGLGGALIEAQSAGLPIACNDIAVLHEVVKEDVNSRFFNVHDVNSIKESILFFLENPDNLDKYGKASLLNYQRKFDEEINNERLYRLYQNIC</sequence>
<evidence type="ECO:0000313" key="4">
    <source>
        <dbReference type="Proteomes" id="UP000182510"/>
    </source>
</evidence>
<dbReference type="Proteomes" id="UP000182510">
    <property type="component" value="Chromosome"/>
</dbReference>
<name>A0A1L3J2C9_9FLAO</name>
<dbReference type="PANTHER" id="PTHR12526">
    <property type="entry name" value="GLYCOSYLTRANSFERASE"/>
    <property type="match status" value="1"/>
</dbReference>
<evidence type="ECO:0000259" key="2">
    <source>
        <dbReference type="Pfam" id="PF13439"/>
    </source>
</evidence>
<dbReference type="InterPro" id="IPR028098">
    <property type="entry name" value="Glyco_trans_4-like_N"/>
</dbReference>
<dbReference type="KEGG" id="grl:LPB144_02095"/>
<dbReference type="EMBL" id="CP018153">
    <property type="protein sequence ID" value="APG59273.1"/>
    <property type="molecule type" value="Genomic_DNA"/>
</dbReference>
<dbReference type="STRING" id="1913577.LPB144_02095"/>
<dbReference type="OrthoDB" id="9811239at2"/>
<dbReference type="GO" id="GO:0016757">
    <property type="term" value="F:glycosyltransferase activity"/>
    <property type="evidence" value="ECO:0007669"/>
    <property type="project" value="InterPro"/>
</dbReference>
<dbReference type="InterPro" id="IPR001296">
    <property type="entry name" value="Glyco_trans_1"/>
</dbReference>
<proteinExistence type="predicted"/>
<reference evidence="3 4" key="1">
    <citation type="submission" date="2016-11" db="EMBL/GenBank/DDBJ databases">
        <title>Gramella sp. LPB0144 isolated from marine environment.</title>
        <authorList>
            <person name="Kim E."/>
            <person name="Yi H."/>
        </authorList>
    </citation>
    <scope>NUCLEOTIDE SEQUENCE [LARGE SCALE GENOMIC DNA]</scope>
    <source>
        <strain evidence="3 4">LPB0144</strain>
    </source>
</reference>
<dbReference type="PANTHER" id="PTHR12526:SF630">
    <property type="entry name" value="GLYCOSYLTRANSFERASE"/>
    <property type="match status" value="1"/>
</dbReference>
<evidence type="ECO:0000313" key="3">
    <source>
        <dbReference type="EMBL" id="APG59273.1"/>
    </source>
</evidence>
<keyword evidence="4" id="KW-1185">Reference proteome</keyword>